<dbReference type="SMART" id="SM00397">
    <property type="entry name" value="t_SNARE"/>
    <property type="match status" value="1"/>
</dbReference>
<name>A0AAX6H2W1_IRIPA</name>
<evidence type="ECO:0000259" key="14">
    <source>
        <dbReference type="PROSITE" id="PS50192"/>
    </source>
</evidence>
<evidence type="ECO:0000256" key="5">
    <source>
        <dbReference type="ARBA" id="ARBA00022989"/>
    </source>
</evidence>
<protein>
    <submittedName>
        <fullName evidence="15">Syntaxin-52-like isoform X1</fullName>
    </submittedName>
</protein>
<organism evidence="15 16">
    <name type="scientific">Iris pallida</name>
    <name type="common">Sweet iris</name>
    <dbReference type="NCBI Taxonomy" id="29817"/>
    <lineage>
        <taxon>Eukaryota</taxon>
        <taxon>Viridiplantae</taxon>
        <taxon>Streptophyta</taxon>
        <taxon>Embryophyta</taxon>
        <taxon>Tracheophyta</taxon>
        <taxon>Spermatophyta</taxon>
        <taxon>Magnoliopsida</taxon>
        <taxon>Liliopsida</taxon>
        <taxon>Asparagales</taxon>
        <taxon>Iridaceae</taxon>
        <taxon>Iridoideae</taxon>
        <taxon>Irideae</taxon>
        <taxon>Iris</taxon>
    </lineage>
</organism>
<gene>
    <name evidence="15" type="ORF">M6B38_332625</name>
</gene>
<feature type="domain" description="T-SNARE coiled-coil homology" evidence="14">
    <location>
        <begin position="150"/>
        <end position="212"/>
    </location>
</feature>
<keyword evidence="2" id="KW-0813">Transport</keyword>
<evidence type="ECO:0000256" key="12">
    <source>
        <dbReference type="SAM" id="MobiDB-lite"/>
    </source>
</evidence>
<dbReference type="GO" id="GO:0000149">
    <property type="term" value="F:SNARE binding"/>
    <property type="evidence" value="ECO:0007669"/>
    <property type="project" value="TreeGrafter"/>
</dbReference>
<accession>A0AAX6H2W1</accession>
<keyword evidence="16" id="KW-1185">Reference proteome</keyword>
<dbReference type="GO" id="GO:0005794">
    <property type="term" value="C:Golgi apparatus"/>
    <property type="evidence" value="ECO:0007669"/>
    <property type="project" value="UniProtKB-SubCell"/>
</dbReference>
<dbReference type="Pfam" id="PF05739">
    <property type="entry name" value="SNARE"/>
    <property type="match status" value="1"/>
</dbReference>
<dbReference type="GO" id="GO:0048278">
    <property type="term" value="P:vesicle docking"/>
    <property type="evidence" value="ECO:0007669"/>
    <property type="project" value="TreeGrafter"/>
</dbReference>
<comment type="subcellular location">
    <subcellularLocation>
        <location evidence="9">Golgi apparatus</location>
        <location evidence="9">trans-Golgi network membrane</location>
        <topology evidence="9">Single-pass type IV membrane protein</topology>
    </subcellularLocation>
    <subcellularLocation>
        <location evidence="11">Prevacuolar compartment membrane</location>
        <topology evidence="11">Single-pass type IV membrane protein</topology>
    </subcellularLocation>
</comment>
<feature type="region of interest" description="Disordered" evidence="12">
    <location>
        <begin position="1"/>
        <end position="54"/>
    </location>
</feature>
<evidence type="ECO:0000256" key="3">
    <source>
        <dbReference type="ARBA" id="ARBA00022692"/>
    </source>
</evidence>
<evidence type="ECO:0000256" key="13">
    <source>
        <dbReference type="SAM" id="Phobius"/>
    </source>
</evidence>
<dbReference type="AlphaFoldDB" id="A0AAX6H2W1"/>
<keyword evidence="4" id="KW-0653">Protein transport</keyword>
<dbReference type="Proteomes" id="UP001140949">
    <property type="component" value="Unassembled WGS sequence"/>
</dbReference>
<dbReference type="FunFam" id="1.20.5.110:FF:000030">
    <property type="entry name" value="syntaxin-51 isoform X2"/>
    <property type="match status" value="1"/>
</dbReference>
<dbReference type="GO" id="GO:0006886">
    <property type="term" value="P:intracellular protein transport"/>
    <property type="evidence" value="ECO:0007669"/>
    <property type="project" value="TreeGrafter"/>
</dbReference>
<dbReference type="PANTHER" id="PTHR19957:SF285">
    <property type="entry name" value="SYNTAXIN-51-RELATED"/>
    <property type="match status" value="1"/>
</dbReference>
<keyword evidence="6" id="KW-0333">Golgi apparatus</keyword>
<evidence type="ECO:0000313" key="16">
    <source>
        <dbReference type="Proteomes" id="UP001140949"/>
    </source>
</evidence>
<keyword evidence="8 13" id="KW-0472">Membrane</keyword>
<evidence type="ECO:0000256" key="8">
    <source>
        <dbReference type="ARBA" id="ARBA00023136"/>
    </source>
</evidence>
<dbReference type="PANTHER" id="PTHR19957">
    <property type="entry name" value="SYNTAXIN"/>
    <property type="match status" value="1"/>
</dbReference>
<evidence type="ECO:0000313" key="15">
    <source>
        <dbReference type="EMBL" id="KAJ6834901.1"/>
    </source>
</evidence>
<dbReference type="Gene3D" id="1.20.5.110">
    <property type="match status" value="1"/>
</dbReference>
<feature type="compositionally biased region" description="Basic and acidic residues" evidence="12">
    <location>
        <begin position="1"/>
        <end position="17"/>
    </location>
</feature>
<evidence type="ECO:0000256" key="9">
    <source>
        <dbReference type="ARBA" id="ARBA00037801"/>
    </source>
</evidence>
<proteinExistence type="inferred from homology"/>
<dbReference type="GO" id="GO:0006906">
    <property type="term" value="P:vesicle fusion"/>
    <property type="evidence" value="ECO:0007669"/>
    <property type="project" value="TreeGrafter"/>
</dbReference>
<comment type="similarity">
    <text evidence="1">Belongs to the syntaxin family.</text>
</comment>
<dbReference type="EMBL" id="JANAVB010013613">
    <property type="protein sequence ID" value="KAJ6834901.1"/>
    <property type="molecule type" value="Genomic_DNA"/>
</dbReference>
<dbReference type="SUPFAM" id="SSF58038">
    <property type="entry name" value="SNARE fusion complex"/>
    <property type="match status" value="1"/>
</dbReference>
<reference evidence="15" key="1">
    <citation type="journal article" date="2023" name="GigaByte">
        <title>Genome assembly of the bearded iris, Iris pallida Lam.</title>
        <authorList>
            <person name="Bruccoleri R.E."/>
            <person name="Oakeley E.J."/>
            <person name="Faust A.M.E."/>
            <person name="Altorfer M."/>
            <person name="Dessus-Babus S."/>
            <person name="Burckhardt D."/>
            <person name="Oertli M."/>
            <person name="Naumann U."/>
            <person name="Petersen F."/>
            <person name="Wong J."/>
        </authorList>
    </citation>
    <scope>NUCLEOTIDE SEQUENCE</scope>
    <source>
        <strain evidence="15">GSM-AAB239-AS_SAM_17_03QT</strain>
    </source>
</reference>
<dbReference type="GO" id="GO:0010008">
    <property type="term" value="C:endosome membrane"/>
    <property type="evidence" value="ECO:0007669"/>
    <property type="project" value="UniProtKB-ARBA"/>
</dbReference>
<keyword evidence="5 13" id="KW-1133">Transmembrane helix</keyword>
<dbReference type="PROSITE" id="PS50192">
    <property type="entry name" value="T_SNARE"/>
    <property type="match status" value="1"/>
</dbReference>
<dbReference type="CDD" id="cd15841">
    <property type="entry name" value="SNARE_Qc"/>
    <property type="match status" value="1"/>
</dbReference>
<feature type="transmembrane region" description="Helical" evidence="13">
    <location>
        <begin position="225"/>
        <end position="243"/>
    </location>
</feature>
<evidence type="ECO:0000256" key="11">
    <source>
        <dbReference type="ARBA" id="ARBA00060376"/>
    </source>
</evidence>
<dbReference type="GO" id="GO:0005484">
    <property type="term" value="F:SNAP receptor activity"/>
    <property type="evidence" value="ECO:0007669"/>
    <property type="project" value="TreeGrafter"/>
</dbReference>
<comment type="caution">
    <text evidence="15">The sequence shown here is derived from an EMBL/GenBank/DDBJ whole genome shotgun (WGS) entry which is preliminary data.</text>
</comment>
<comment type="function">
    <text evidence="10">Vesicle trafficking protein that functions in the secretory pathway.</text>
</comment>
<keyword evidence="7" id="KW-0175">Coiled coil</keyword>
<evidence type="ECO:0000256" key="4">
    <source>
        <dbReference type="ARBA" id="ARBA00022927"/>
    </source>
</evidence>
<evidence type="ECO:0000256" key="7">
    <source>
        <dbReference type="ARBA" id="ARBA00023054"/>
    </source>
</evidence>
<evidence type="ECO:0000256" key="1">
    <source>
        <dbReference type="ARBA" id="ARBA00009063"/>
    </source>
</evidence>
<dbReference type="InterPro" id="IPR045242">
    <property type="entry name" value="Syntaxin"/>
</dbReference>
<dbReference type="InterPro" id="IPR000727">
    <property type="entry name" value="T_SNARE_dom"/>
</dbReference>
<keyword evidence="3 13" id="KW-0812">Transmembrane</keyword>
<dbReference type="GO" id="GO:0031201">
    <property type="term" value="C:SNARE complex"/>
    <property type="evidence" value="ECO:0007669"/>
    <property type="project" value="TreeGrafter"/>
</dbReference>
<sequence>MDAGAERGHEALRRTQPHDSFSSSDAIVRSRSPAPRLFLPEEDLHPRDQARQPPIRPIQAPVQATYSIKARWEWNWRNMSTKIFFRTEKELNKCKDMLSNLRSKAKQMGSTLNMSNFASREDLLGRSKRSADEIDRTAGLDNHGIVGFQRQVMKEQDQGLEKLEETVFSTKHIALAVNEELDLHTRLIGDLDQHVDSTDSRLQRVQKRLAILNKRTKGGCSCKSLLILVIVIVILAVVIWLLIKYL</sequence>
<evidence type="ECO:0000256" key="10">
    <source>
        <dbReference type="ARBA" id="ARBA00054128"/>
    </source>
</evidence>
<evidence type="ECO:0000256" key="6">
    <source>
        <dbReference type="ARBA" id="ARBA00023034"/>
    </source>
</evidence>
<evidence type="ECO:0000256" key="2">
    <source>
        <dbReference type="ARBA" id="ARBA00022448"/>
    </source>
</evidence>
<reference evidence="15" key="2">
    <citation type="submission" date="2023-04" db="EMBL/GenBank/DDBJ databases">
        <authorList>
            <person name="Bruccoleri R.E."/>
            <person name="Oakeley E.J."/>
            <person name="Faust A.-M."/>
            <person name="Dessus-Babus S."/>
            <person name="Altorfer M."/>
            <person name="Burckhardt D."/>
            <person name="Oertli M."/>
            <person name="Naumann U."/>
            <person name="Petersen F."/>
            <person name="Wong J."/>
        </authorList>
    </citation>
    <scope>NUCLEOTIDE SEQUENCE</scope>
    <source>
        <strain evidence="15">GSM-AAB239-AS_SAM_17_03QT</strain>
        <tissue evidence="15">Leaf</tissue>
    </source>
</reference>